<dbReference type="Proteomes" id="UP001642720">
    <property type="component" value="Unassembled WGS sequence"/>
</dbReference>
<evidence type="ECO:0000313" key="2">
    <source>
        <dbReference type="Proteomes" id="UP001642720"/>
    </source>
</evidence>
<gene>
    <name evidence="1" type="ORF">CCMA1212_008261</name>
</gene>
<name>A0ABY2GV33_9HYPO</name>
<organism evidence="1 2">
    <name type="scientific">Trichoderma ghanense</name>
    <dbReference type="NCBI Taxonomy" id="65468"/>
    <lineage>
        <taxon>Eukaryota</taxon>
        <taxon>Fungi</taxon>
        <taxon>Dikarya</taxon>
        <taxon>Ascomycota</taxon>
        <taxon>Pezizomycotina</taxon>
        <taxon>Sordariomycetes</taxon>
        <taxon>Hypocreomycetidae</taxon>
        <taxon>Hypocreales</taxon>
        <taxon>Hypocreaceae</taxon>
        <taxon>Trichoderma</taxon>
    </lineage>
</organism>
<reference evidence="1 2" key="1">
    <citation type="submission" date="2018-01" db="EMBL/GenBank/DDBJ databases">
        <title>Genome characterization of the sugarcane-associated fungus Trichoderma ghanense CCMA-1212 and their application in lignocelulose bioconversion.</title>
        <authorList>
            <person name="Steindorff A.S."/>
            <person name="Mendes T.D."/>
            <person name="Vilela E.S.D."/>
            <person name="Rodrigues D.S."/>
            <person name="Formighieri E.F."/>
            <person name="Melo I.S."/>
            <person name="Favaro L.C.L."/>
        </authorList>
    </citation>
    <scope>NUCLEOTIDE SEQUENCE [LARGE SCALE GENOMIC DNA]</scope>
    <source>
        <strain evidence="1 2">CCMA-1212</strain>
    </source>
</reference>
<accession>A0ABY2GV33</accession>
<dbReference type="RefSeq" id="XP_073556015.1">
    <property type="nucleotide sequence ID" value="XM_073705402.1"/>
</dbReference>
<dbReference type="GeneID" id="300579852"/>
<evidence type="ECO:0000313" key="1">
    <source>
        <dbReference type="EMBL" id="TFA99813.1"/>
    </source>
</evidence>
<protein>
    <submittedName>
        <fullName evidence="1">Uncharacterized protein</fullName>
    </submittedName>
</protein>
<sequence>MAGTTIARRRAVQGGVRQPMLFLACQLQRRHGMSPTRLGREQSDGDWGGMRLLSAPFYPPGASMPAEDSQVFFQAEQDETRRDSGQHASRIHTDTTALCSKYHGRYSDHERERTHDAVCQSSS</sequence>
<keyword evidence="2" id="KW-1185">Reference proteome</keyword>
<comment type="caution">
    <text evidence="1">The sequence shown here is derived from an EMBL/GenBank/DDBJ whole genome shotgun (WGS) entry which is preliminary data.</text>
</comment>
<dbReference type="EMBL" id="PPTA01000012">
    <property type="protein sequence ID" value="TFA99813.1"/>
    <property type="molecule type" value="Genomic_DNA"/>
</dbReference>
<proteinExistence type="predicted"/>